<evidence type="ECO:0000256" key="1">
    <source>
        <dbReference type="ARBA" id="ARBA00022801"/>
    </source>
</evidence>
<evidence type="ECO:0000259" key="2">
    <source>
        <dbReference type="PROSITE" id="PS51462"/>
    </source>
</evidence>
<dbReference type="Pfam" id="PF00293">
    <property type="entry name" value="NUDIX"/>
    <property type="match status" value="1"/>
</dbReference>
<gene>
    <name evidence="3" type="ORF">SAMN05660742_13410</name>
</gene>
<feature type="domain" description="Nudix hydrolase" evidence="2">
    <location>
        <begin position="1"/>
        <end position="126"/>
    </location>
</feature>
<dbReference type="GO" id="GO:0016787">
    <property type="term" value="F:hydrolase activity"/>
    <property type="evidence" value="ECO:0007669"/>
    <property type="project" value="UniProtKB-KW"/>
</dbReference>
<protein>
    <submittedName>
        <fullName evidence="3">dATP pyrophosphohydrolase</fullName>
    </submittedName>
</protein>
<dbReference type="STRING" id="84035.SAMN05660742_13410"/>
<dbReference type="InterPro" id="IPR020084">
    <property type="entry name" value="NUDIX_hydrolase_CS"/>
</dbReference>
<proteinExistence type="predicted"/>
<dbReference type="AlphaFoldDB" id="A0A1H7D6N5"/>
<dbReference type="InterPro" id="IPR015797">
    <property type="entry name" value="NUDIX_hydrolase-like_dom_sf"/>
</dbReference>
<sequence>MQGQIEYALFKRKDMDIWQGIAGGGEFDETPLETAKRETLEESGMSITNQFTPLDSKATIPVEYVVGKFLWGNETYVIPEYCFGIEVREKNITISKEHTDFTWVCFEKAIELLEWHSNKNALWELNKRLLRQRSKHSSEPLEVV</sequence>
<dbReference type="PROSITE" id="PS00893">
    <property type="entry name" value="NUDIX_BOX"/>
    <property type="match status" value="1"/>
</dbReference>
<dbReference type="SUPFAM" id="SSF55811">
    <property type="entry name" value="Nudix"/>
    <property type="match status" value="1"/>
</dbReference>
<keyword evidence="4" id="KW-1185">Reference proteome</keyword>
<dbReference type="Gene3D" id="3.90.79.10">
    <property type="entry name" value="Nucleoside Triphosphate Pyrophosphohydrolase"/>
    <property type="match status" value="1"/>
</dbReference>
<name>A0A1H7D6N5_9FIRM</name>
<dbReference type="PROSITE" id="PS51462">
    <property type="entry name" value="NUDIX"/>
    <property type="match status" value="1"/>
</dbReference>
<dbReference type="CDD" id="cd04664">
    <property type="entry name" value="NUDIX_DHNTPase_like"/>
    <property type="match status" value="1"/>
</dbReference>
<reference evidence="3 4" key="1">
    <citation type="submission" date="2016-10" db="EMBL/GenBank/DDBJ databases">
        <authorList>
            <person name="de Groot N.N."/>
        </authorList>
    </citation>
    <scope>NUCLEOTIDE SEQUENCE [LARGE SCALE GENOMIC DNA]</scope>
    <source>
        <strain evidence="3 4">DSM 2179</strain>
    </source>
</reference>
<keyword evidence="1 3" id="KW-0378">Hydrolase</keyword>
<evidence type="ECO:0000313" key="4">
    <source>
        <dbReference type="Proteomes" id="UP000199662"/>
    </source>
</evidence>
<dbReference type="Proteomes" id="UP000199662">
    <property type="component" value="Unassembled WGS sequence"/>
</dbReference>
<accession>A0A1H7D6N5</accession>
<evidence type="ECO:0000313" key="3">
    <source>
        <dbReference type="EMBL" id="SEJ97489.1"/>
    </source>
</evidence>
<dbReference type="InterPro" id="IPR000086">
    <property type="entry name" value="NUDIX_hydrolase_dom"/>
</dbReference>
<dbReference type="RefSeq" id="WP_091835990.1">
    <property type="nucleotide sequence ID" value="NZ_FNZK01000034.1"/>
</dbReference>
<organism evidence="3 4">
    <name type="scientific">Propionispira arboris</name>
    <dbReference type="NCBI Taxonomy" id="84035"/>
    <lineage>
        <taxon>Bacteria</taxon>
        <taxon>Bacillati</taxon>
        <taxon>Bacillota</taxon>
        <taxon>Negativicutes</taxon>
        <taxon>Selenomonadales</taxon>
        <taxon>Selenomonadaceae</taxon>
        <taxon>Propionispira</taxon>
    </lineage>
</organism>
<dbReference type="EMBL" id="FNZK01000034">
    <property type="protein sequence ID" value="SEJ97489.1"/>
    <property type="molecule type" value="Genomic_DNA"/>
</dbReference>